<evidence type="ECO:0008006" key="3">
    <source>
        <dbReference type="Google" id="ProtNLM"/>
    </source>
</evidence>
<protein>
    <recommendedName>
        <fullName evidence="3">STAS/SEC14 domain-containing protein</fullName>
    </recommendedName>
</protein>
<accession>A0A8T9Q1Q3</accession>
<dbReference type="EMBL" id="CP095046">
    <property type="protein sequence ID" value="UOQ70955.1"/>
    <property type="molecule type" value="Genomic_DNA"/>
</dbReference>
<name>A0A8T9Q1Q3_9BACT</name>
<proteinExistence type="predicted"/>
<evidence type="ECO:0000313" key="1">
    <source>
        <dbReference type="EMBL" id="UOQ70955.1"/>
    </source>
</evidence>
<evidence type="ECO:0000313" key="2">
    <source>
        <dbReference type="Proteomes" id="UP000831796"/>
    </source>
</evidence>
<keyword evidence="2" id="KW-1185">Reference proteome</keyword>
<dbReference type="RefSeq" id="WP_244674368.1">
    <property type="nucleotide sequence ID" value="NZ_CP095046.1"/>
</dbReference>
<organism evidence="1 2">
    <name type="scientific">Hymenobacter cellulosilyticus</name>
    <dbReference type="NCBI Taxonomy" id="2932248"/>
    <lineage>
        <taxon>Bacteria</taxon>
        <taxon>Pseudomonadati</taxon>
        <taxon>Bacteroidota</taxon>
        <taxon>Cytophagia</taxon>
        <taxon>Cytophagales</taxon>
        <taxon>Hymenobacteraceae</taxon>
        <taxon>Hymenobacter</taxon>
    </lineage>
</organism>
<dbReference type="AlphaFoldDB" id="A0A8T9Q1Q3"/>
<gene>
    <name evidence="1" type="ORF">MUN79_20090</name>
</gene>
<dbReference type="Proteomes" id="UP000831796">
    <property type="component" value="Chromosome"/>
</dbReference>
<sequence>MITLLKLPTYLIQYRAEQDILLLRWHIEANLLQVQAAYEVLLQTAKDHNCARWLLDLRCRESADQEILAWTSMVFYPLAAKRMQPRHLQLVLLTSPRPQAFVQNGEQELYMSYLLSAHRPYTFRHFEKEHDAERWLQRTFKSG</sequence>
<reference evidence="1" key="1">
    <citation type="submission" date="2022-04" db="EMBL/GenBank/DDBJ databases">
        <title>Hymenobacter sp. isolated from the air.</title>
        <authorList>
            <person name="Won M."/>
            <person name="Lee C.-M."/>
            <person name="Woen H.-Y."/>
            <person name="Kwon S.-W."/>
        </authorList>
    </citation>
    <scope>NUCLEOTIDE SEQUENCE</scope>
    <source>
        <strain evidence="1">5116S-3</strain>
    </source>
</reference>
<dbReference type="KEGG" id="hcu:MUN79_20090"/>